<evidence type="ECO:0000313" key="7">
    <source>
        <dbReference type="EMBL" id="RUQ27131.1"/>
    </source>
</evidence>
<dbReference type="InterPro" id="IPR006176">
    <property type="entry name" value="3-OHacyl-CoA_DH_NAD-bd"/>
</dbReference>
<gene>
    <name evidence="7" type="ORF">ELQ35_17420</name>
</gene>
<dbReference type="Gene3D" id="3.40.50.720">
    <property type="entry name" value="NAD(P)-binding Rossmann-like Domain"/>
    <property type="match status" value="1"/>
</dbReference>
<dbReference type="GO" id="GO:0070403">
    <property type="term" value="F:NAD+ binding"/>
    <property type="evidence" value="ECO:0007669"/>
    <property type="project" value="InterPro"/>
</dbReference>
<dbReference type="GO" id="GO:0006631">
    <property type="term" value="P:fatty acid metabolic process"/>
    <property type="evidence" value="ECO:0007669"/>
    <property type="project" value="InterPro"/>
</dbReference>
<keyword evidence="3" id="KW-0560">Oxidoreductase</keyword>
<evidence type="ECO:0000256" key="1">
    <source>
        <dbReference type="ARBA" id="ARBA00005086"/>
    </source>
</evidence>
<dbReference type="SUPFAM" id="SSF51735">
    <property type="entry name" value="NAD(P)-binding Rossmann-fold domains"/>
    <property type="match status" value="1"/>
</dbReference>
<dbReference type="InterPro" id="IPR008927">
    <property type="entry name" value="6-PGluconate_DH-like_C_sf"/>
</dbReference>
<dbReference type="PANTHER" id="PTHR48075:SF5">
    <property type="entry name" value="3-HYDROXYBUTYRYL-COA DEHYDROGENASE"/>
    <property type="match status" value="1"/>
</dbReference>
<organism evidence="7 8">
    <name type="scientific">Peribacillus cavernae</name>
    <dbReference type="NCBI Taxonomy" id="1674310"/>
    <lineage>
        <taxon>Bacteria</taxon>
        <taxon>Bacillati</taxon>
        <taxon>Bacillota</taxon>
        <taxon>Bacilli</taxon>
        <taxon>Bacillales</taxon>
        <taxon>Bacillaceae</taxon>
        <taxon>Peribacillus</taxon>
    </lineage>
</organism>
<dbReference type="InterPro" id="IPR013328">
    <property type="entry name" value="6PGD_dom2"/>
</dbReference>
<evidence type="ECO:0000259" key="5">
    <source>
        <dbReference type="Pfam" id="PF00725"/>
    </source>
</evidence>
<evidence type="ECO:0000259" key="6">
    <source>
        <dbReference type="Pfam" id="PF02737"/>
    </source>
</evidence>
<dbReference type="Proteomes" id="UP000267430">
    <property type="component" value="Unassembled WGS sequence"/>
</dbReference>
<comment type="caution">
    <text evidence="7">The sequence shown here is derived from an EMBL/GenBank/DDBJ whole genome shotgun (WGS) entry which is preliminary data.</text>
</comment>
<evidence type="ECO:0000313" key="8">
    <source>
        <dbReference type="Proteomes" id="UP000267430"/>
    </source>
</evidence>
<name>A0A433HFL9_9BACI</name>
<dbReference type="Pfam" id="PF02737">
    <property type="entry name" value="3HCDH_N"/>
    <property type="match status" value="1"/>
</dbReference>
<comment type="similarity">
    <text evidence="2">Belongs to the 3-hydroxyacyl-CoA dehydrogenase family.</text>
</comment>
<feature type="domain" description="3-hydroxyacyl-CoA dehydrogenase NAD binding" evidence="6">
    <location>
        <begin position="75"/>
        <end position="181"/>
    </location>
</feature>
<reference evidence="7 8" key="1">
    <citation type="submission" date="2018-12" db="EMBL/GenBank/DDBJ databases">
        <title>Bacillus chawlae sp. nov., Bacillus glennii sp. nov., and Bacillus saganii sp. nov. Isolated from the Vehicle Assembly Building at Kennedy Space Center where the Viking Spacecraft were Assembled.</title>
        <authorList>
            <person name="Seuylemezian A."/>
            <person name="Vaishampayan P."/>
        </authorList>
    </citation>
    <scope>NUCLEOTIDE SEQUENCE [LARGE SCALE GENOMIC DNA]</scope>
    <source>
        <strain evidence="7 8">L5</strain>
    </source>
</reference>
<protein>
    <submittedName>
        <fullName evidence="7">3-hydroxybutyryl-CoA dehydrogenase</fullName>
    </submittedName>
</protein>
<proteinExistence type="inferred from homology"/>
<feature type="site" description="Important for catalytic activity" evidence="4">
    <location>
        <position position="138"/>
    </location>
</feature>
<evidence type="ECO:0000256" key="3">
    <source>
        <dbReference type="ARBA" id="ARBA00023002"/>
    </source>
</evidence>
<dbReference type="Gene3D" id="1.10.1040.10">
    <property type="entry name" value="N-(1-d-carboxylethyl)-l-norvaline Dehydrogenase, domain 2"/>
    <property type="match status" value="1"/>
</dbReference>
<dbReference type="OrthoDB" id="9771883at2"/>
<dbReference type="InterPro" id="IPR036291">
    <property type="entry name" value="NAD(P)-bd_dom_sf"/>
</dbReference>
<dbReference type="EMBL" id="RYZZ01000030">
    <property type="protein sequence ID" value="RUQ27131.1"/>
    <property type="molecule type" value="Genomic_DNA"/>
</dbReference>
<dbReference type="PANTHER" id="PTHR48075">
    <property type="entry name" value="3-HYDROXYACYL-COA DEHYDROGENASE FAMILY PROTEIN"/>
    <property type="match status" value="1"/>
</dbReference>
<feature type="domain" description="3-hydroxyacyl-CoA dehydrogenase C-terminal" evidence="5">
    <location>
        <begin position="184"/>
        <end position="280"/>
    </location>
</feature>
<evidence type="ECO:0000256" key="2">
    <source>
        <dbReference type="ARBA" id="ARBA00009463"/>
    </source>
</evidence>
<keyword evidence="8" id="KW-1185">Reference proteome</keyword>
<accession>A0A433HFL9</accession>
<dbReference type="GO" id="GO:0016616">
    <property type="term" value="F:oxidoreductase activity, acting on the CH-OH group of donors, NAD or NADP as acceptor"/>
    <property type="evidence" value="ECO:0007669"/>
    <property type="project" value="InterPro"/>
</dbReference>
<evidence type="ECO:0000256" key="4">
    <source>
        <dbReference type="PIRSR" id="PIRSR000105-1"/>
    </source>
</evidence>
<sequence>MRAILERKPAKGFTNITKPGCLVQFKLGEGGSIMQIQQIGIVGSGHLGTILSQKFQGSGIPAIYVEANEPSPAKMSVLQDCQFIIEVVPEQLSEKIKVLKHIEEIVPSEMPIAITISSLSLAEIASSIRNPERVVGLHFFTQANRDKLVEVIRSLQCSDTPYLQVYELMKKIGQVPVRTKDVPGFLINRLFVPYMNHAIQSYEDELTTKEDLDTAIELGLGYPMGPLKLADVIGLDDYLFTANTLFQELYDTKYAPPSLVNRMVDAGYQGKKTQKGFYEYSSLEEVKE</sequence>
<dbReference type="AlphaFoldDB" id="A0A433HFL9"/>
<dbReference type="SUPFAM" id="SSF48179">
    <property type="entry name" value="6-phosphogluconate dehydrogenase C-terminal domain-like"/>
    <property type="match status" value="1"/>
</dbReference>
<comment type="pathway">
    <text evidence="1">Lipid metabolism; butanoate metabolism.</text>
</comment>
<dbReference type="InterPro" id="IPR006108">
    <property type="entry name" value="3HC_DH_C"/>
</dbReference>
<dbReference type="Pfam" id="PF00725">
    <property type="entry name" value="3HCDH"/>
    <property type="match status" value="1"/>
</dbReference>